<dbReference type="OrthoDB" id="1082833at2759"/>
<evidence type="ECO:0000256" key="7">
    <source>
        <dbReference type="ARBA" id="ARBA00023136"/>
    </source>
</evidence>
<sequence>MFSNRRGNEVSIRFGSKVEKLFTQDVLCSRKSSLSKLVSYHKTRKKELISLNISVKARTETKNQMVKTRLPGSKSLELLKKEHNRAKDWDHNHNKFLFAVKILKGVSVVRMVGEANRNNGMSDALLNQTVDIRTSAKLHDLVACEEPTVHEHILFGSKTTPSEVFVTASLNLFLTGMEEINGSSIYMTGEQTSAELDMIDGELRPIAVSVELRKSEQMPPVVFILSMHQKPLISHRQPKLRPVIKPERPTLPIPYGHFLSIDIYIENNSSSHFRCRNSLVTSARVSPGRRLDSQDPRITILFLIAEDIGFPRILAARWKGNDPCQKWYGIDCTDGIITTIYLTNTNLTGFISPRFAELSTLTTIDLSHNRLTGTIPVEILTKLKNLSILDVSYNDLHGKVPEFRKEVVFAQGNLQIETDHAISRQAFVWIGIGIGFLLAGVIGVLYYYLVMRKRTSDLQTEPEPTELQAQPSSIVREIVVSPEDDMIPFHILREATVDFSDGNVIGRGGFSVVYRGRLSDGTDIAVKRMGKKDGLIGIDAFKCEVSVLSKVQHRNLVNLLGYCIEGGERLLVYQLMNQGPLTEGKDSFTTQTSAGTIGYLPPEYTMAGRVSRKFDVFSFGVILMELITGEKAIEKTRCETGETAPHISLRFKSLDQASLAKVTDKTIELTEETRASIYEVAKLATHCCSKKPEQRPEMSYAVTVLASLTEEQWKPIEAEEAKDEFLEELGKTWHEQQRRLEEASSGPSSPAWQD</sequence>
<keyword evidence="10" id="KW-0067">ATP-binding</keyword>
<keyword evidence="7 12" id="KW-0472">Membrane</keyword>
<dbReference type="AlphaFoldDB" id="A0A8X7VVH3"/>
<dbReference type="PANTHER" id="PTHR47986:SF4">
    <property type="entry name" value="PROTEIN KINASE DOMAIN-CONTAINING PROTEIN"/>
    <property type="match status" value="1"/>
</dbReference>
<dbReference type="Pfam" id="PF00560">
    <property type="entry name" value="LRR_1"/>
    <property type="match status" value="1"/>
</dbReference>
<dbReference type="InterPro" id="IPR001245">
    <property type="entry name" value="Ser-Thr/Tyr_kinase_cat_dom"/>
</dbReference>
<name>A0A8X7VVH3_BRACI</name>
<evidence type="ECO:0000256" key="2">
    <source>
        <dbReference type="ARBA" id="ARBA00022614"/>
    </source>
</evidence>
<evidence type="ECO:0000256" key="5">
    <source>
        <dbReference type="ARBA" id="ARBA00022737"/>
    </source>
</evidence>
<dbReference type="PROSITE" id="PS50011">
    <property type="entry name" value="PROTEIN_KINASE_DOM"/>
    <property type="match status" value="1"/>
</dbReference>
<dbReference type="PRINTS" id="PR00019">
    <property type="entry name" value="LEURICHRPT"/>
</dbReference>
<dbReference type="Gene3D" id="1.10.510.10">
    <property type="entry name" value="Transferase(Phosphotransferase) domain 1"/>
    <property type="match status" value="1"/>
</dbReference>
<keyword evidence="3 12" id="KW-0812">Transmembrane</keyword>
<evidence type="ECO:0000256" key="3">
    <source>
        <dbReference type="ARBA" id="ARBA00022692"/>
    </source>
</evidence>
<feature type="domain" description="Protein kinase" evidence="13">
    <location>
        <begin position="499"/>
        <end position="754"/>
    </location>
</feature>
<evidence type="ECO:0000256" key="10">
    <source>
        <dbReference type="PROSITE-ProRule" id="PRU10141"/>
    </source>
</evidence>
<comment type="subcellular location">
    <subcellularLocation>
        <location evidence="1">Membrane</location>
        <topology evidence="1">Single-pass membrane protein</topology>
    </subcellularLocation>
</comment>
<feature type="binding site" evidence="10">
    <location>
        <position position="527"/>
    </location>
    <ligand>
        <name>ATP</name>
        <dbReference type="ChEBI" id="CHEBI:30616"/>
    </ligand>
</feature>
<accession>A0A8X7VVH3</accession>
<feature type="region of interest" description="Disordered" evidence="11">
    <location>
        <begin position="735"/>
        <end position="754"/>
    </location>
</feature>
<dbReference type="FunFam" id="3.30.200.20:FF:000015">
    <property type="entry name" value="Somatic embryogenesis receptor kinase 1"/>
    <property type="match status" value="1"/>
</dbReference>
<keyword evidence="2" id="KW-0433">Leucine-rich repeat</keyword>
<dbReference type="Gene3D" id="3.30.200.20">
    <property type="entry name" value="Phosphorylase Kinase, domain 1"/>
    <property type="match status" value="1"/>
</dbReference>
<feature type="transmembrane region" description="Helical" evidence="12">
    <location>
        <begin position="426"/>
        <end position="449"/>
    </location>
</feature>
<dbReference type="InterPro" id="IPR001611">
    <property type="entry name" value="Leu-rich_rpt"/>
</dbReference>
<dbReference type="InterPro" id="IPR000719">
    <property type="entry name" value="Prot_kinase_dom"/>
</dbReference>
<proteinExistence type="predicted"/>
<keyword evidence="5" id="KW-0677">Repeat</keyword>
<protein>
    <recommendedName>
        <fullName evidence="13">Protein kinase domain-containing protein</fullName>
    </recommendedName>
</protein>
<evidence type="ECO:0000256" key="4">
    <source>
        <dbReference type="ARBA" id="ARBA00022729"/>
    </source>
</evidence>
<dbReference type="InterPro" id="IPR052422">
    <property type="entry name" value="Auxin_Ser/Thr_Kinase"/>
</dbReference>
<organism evidence="14 15">
    <name type="scientific">Brassica carinata</name>
    <name type="common">Ethiopian mustard</name>
    <name type="synonym">Abyssinian cabbage</name>
    <dbReference type="NCBI Taxonomy" id="52824"/>
    <lineage>
        <taxon>Eukaryota</taxon>
        <taxon>Viridiplantae</taxon>
        <taxon>Streptophyta</taxon>
        <taxon>Embryophyta</taxon>
        <taxon>Tracheophyta</taxon>
        <taxon>Spermatophyta</taxon>
        <taxon>Magnoliopsida</taxon>
        <taxon>eudicotyledons</taxon>
        <taxon>Gunneridae</taxon>
        <taxon>Pentapetalae</taxon>
        <taxon>rosids</taxon>
        <taxon>malvids</taxon>
        <taxon>Brassicales</taxon>
        <taxon>Brassicaceae</taxon>
        <taxon>Brassiceae</taxon>
        <taxon>Brassica</taxon>
    </lineage>
</organism>
<reference evidence="14 15" key="1">
    <citation type="submission" date="2020-02" db="EMBL/GenBank/DDBJ databases">
        <authorList>
            <person name="Ma Q."/>
            <person name="Huang Y."/>
            <person name="Song X."/>
            <person name="Pei D."/>
        </authorList>
    </citation>
    <scope>NUCLEOTIDE SEQUENCE [LARGE SCALE GENOMIC DNA]</scope>
    <source>
        <strain evidence="14">Sxm20200214</strain>
        <tissue evidence="14">Leaf</tissue>
    </source>
</reference>
<evidence type="ECO:0000313" key="15">
    <source>
        <dbReference type="Proteomes" id="UP000886595"/>
    </source>
</evidence>
<evidence type="ECO:0000256" key="6">
    <source>
        <dbReference type="ARBA" id="ARBA00022989"/>
    </source>
</evidence>
<keyword evidence="9" id="KW-0325">Glycoprotein</keyword>
<dbReference type="FunFam" id="3.80.10.10:FF:000129">
    <property type="entry name" value="Leucine-rich repeat receptor-like kinase"/>
    <property type="match status" value="1"/>
</dbReference>
<keyword evidence="10" id="KW-0547">Nucleotide-binding</keyword>
<keyword evidence="15" id="KW-1185">Reference proteome</keyword>
<keyword evidence="4" id="KW-0732">Signal</keyword>
<evidence type="ECO:0000259" key="13">
    <source>
        <dbReference type="PROSITE" id="PS50011"/>
    </source>
</evidence>
<evidence type="ECO:0000256" key="1">
    <source>
        <dbReference type="ARBA" id="ARBA00004167"/>
    </source>
</evidence>
<dbReference type="GO" id="GO:0016020">
    <property type="term" value="C:membrane"/>
    <property type="evidence" value="ECO:0007669"/>
    <property type="project" value="UniProtKB-SubCell"/>
</dbReference>
<keyword evidence="6 12" id="KW-1133">Transmembrane helix</keyword>
<gene>
    <name evidence="14" type="ORF">Bca52824_011902</name>
</gene>
<keyword evidence="8" id="KW-0675">Receptor</keyword>
<dbReference type="Gene3D" id="3.80.10.10">
    <property type="entry name" value="Ribonuclease Inhibitor"/>
    <property type="match status" value="1"/>
</dbReference>
<evidence type="ECO:0000256" key="8">
    <source>
        <dbReference type="ARBA" id="ARBA00023170"/>
    </source>
</evidence>
<dbReference type="SUPFAM" id="SSF52058">
    <property type="entry name" value="L domain-like"/>
    <property type="match status" value="1"/>
</dbReference>
<dbReference type="InterPro" id="IPR011009">
    <property type="entry name" value="Kinase-like_dom_sf"/>
</dbReference>
<dbReference type="EMBL" id="JAAMPC010000003">
    <property type="protein sequence ID" value="KAG2318689.1"/>
    <property type="molecule type" value="Genomic_DNA"/>
</dbReference>
<evidence type="ECO:0000256" key="11">
    <source>
        <dbReference type="SAM" id="MobiDB-lite"/>
    </source>
</evidence>
<dbReference type="GO" id="GO:0005524">
    <property type="term" value="F:ATP binding"/>
    <property type="evidence" value="ECO:0007669"/>
    <property type="project" value="UniProtKB-UniRule"/>
</dbReference>
<dbReference type="InterPro" id="IPR017441">
    <property type="entry name" value="Protein_kinase_ATP_BS"/>
</dbReference>
<dbReference type="InterPro" id="IPR032675">
    <property type="entry name" value="LRR_dom_sf"/>
</dbReference>
<dbReference type="GO" id="GO:0004672">
    <property type="term" value="F:protein kinase activity"/>
    <property type="evidence" value="ECO:0007669"/>
    <property type="project" value="InterPro"/>
</dbReference>
<comment type="caution">
    <text evidence="14">The sequence shown here is derived from an EMBL/GenBank/DDBJ whole genome shotgun (WGS) entry which is preliminary data.</text>
</comment>
<dbReference type="PROSITE" id="PS00107">
    <property type="entry name" value="PROTEIN_KINASE_ATP"/>
    <property type="match status" value="1"/>
</dbReference>
<feature type="compositionally biased region" description="Polar residues" evidence="11">
    <location>
        <begin position="745"/>
        <end position="754"/>
    </location>
</feature>
<evidence type="ECO:0000256" key="12">
    <source>
        <dbReference type="SAM" id="Phobius"/>
    </source>
</evidence>
<dbReference type="Pfam" id="PF07714">
    <property type="entry name" value="PK_Tyr_Ser-Thr"/>
    <property type="match status" value="2"/>
</dbReference>
<dbReference type="SUPFAM" id="SSF56112">
    <property type="entry name" value="Protein kinase-like (PK-like)"/>
    <property type="match status" value="1"/>
</dbReference>
<evidence type="ECO:0000256" key="9">
    <source>
        <dbReference type="ARBA" id="ARBA00023180"/>
    </source>
</evidence>
<dbReference type="Proteomes" id="UP000886595">
    <property type="component" value="Unassembled WGS sequence"/>
</dbReference>
<dbReference type="PANTHER" id="PTHR47986">
    <property type="entry name" value="OSJNBA0070M12.3 PROTEIN"/>
    <property type="match status" value="1"/>
</dbReference>
<evidence type="ECO:0000313" key="14">
    <source>
        <dbReference type="EMBL" id="KAG2318689.1"/>
    </source>
</evidence>